<keyword evidence="2" id="KW-1185">Reference proteome</keyword>
<evidence type="ECO:0000313" key="1">
    <source>
        <dbReference type="EMBL" id="RDI65005.1"/>
    </source>
</evidence>
<evidence type="ECO:0000313" key="2">
    <source>
        <dbReference type="Proteomes" id="UP000254869"/>
    </source>
</evidence>
<dbReference type="InterPro" id="IPR029058">
    <property type="entry name" value="AB_hydrolase_fold"/>
</dbReference>
<dbReference type="Gene3D" id="3.40.50.1820">
    <property type="entry name" value="alpha/beta hydrolase"/>
    <property type="match status" value="1"/>
</dbReference>
<dbReference type="RefSeq" id="WP_067998468.1">
    <property type="nucleotide sequence ID" value="NZ_QQBC01000007.1"/>
</dbReference>
<dbReference type="SUPFAM" id="SSF53474">
    <property type="entry name" value="alpha/beta-Hydrolases"/>
    <property type="match status" value="1"/>
</dbReference>
<organism evidence="1 2">
    <name type="scientific">Nocardia pseudobrasiliensis</name>
    <dbReference type="NCBI Taxonomy" id="45979"/>
    <lineage>
        <taxon>Bacteria</taxon>
        <taxon>Bacillati</taxon>
        <taxon>Actinomycetota</taxon>
        <taxon>Actinomycetes</taxon>
        <taxon>Mycobacteriales</taxon>
        <taxon>Nocardiaceae</taxon>
        <taxon>Nocardia</taxon>
    </lineage>
</organism>
<dbReference type="Proteomes" id="UP000254869">
    <property type="component" value="Unassembled WGS sequence"/>
</dbReference>
<name>A0A370I2P5_9NOCA</name>
<accession>A0A370I2P5</accession>
<dbReference type="EMBL" id="QQBC01000007">
    <property type="protein sequence ID" value="RDI65005.1"/>
    <property type="molecule type" value="Genomic_DNA"/>
</dbReference>
<evidence type="ECO:0008006" key="3">
    <source>
        <dbReference type="Google" id="ProtNLM"/>
    </source>
</evidence>
<comment type="caution">
    <text evidence="1">The sequence shown here is derived from an EMBL/GenBank/DDBJ whole genome shotgun (WGS) entry which is preliminary data.</text>
</comment>
<protein>
    <recommendedName>
        <fullName evidence="3">Alpha/beta hydrolase family protein</fullName>
    </recommendedName>
</protein>
<sequence length="187" mass="19635">MEDRRIAVGDREWTVRVGGPQSRHTVLLLPDAGNPADVYDAVSARLHNSDLRTIAVETVEGLDAAAVYAILDELEVPWANVVGCGAGAELAWQLCSRGFGRFIGLVAAGRGHPAAPGADGSVADASCPAVEIPTTVVATKQLPWAVAEGSARYVYGEFRVAQVDVGDPATEADSELATEIVLRTGLW</sequence>
<gene>
    <name evidence="1" type="ORF">DFR76_107383</name>
</gene>
<proteinExistence type="predicted"/>
<dbReference type="STRING" id="1210086.GCA_001613105_03293"/>
<reference evidence="1 2" key="1">
    <citation type="submission" date="2018-07" db="EMBL/GenBank/DDBJ databases">
        <title>Genomic Encyclopedia of Type Strains, Phase IV (KMG-IV): sequencing the most valuable type-strain genomes for metagenomic binning, comparative biology and taxonomic classification.</title>
        <authorList>
            <person name="Goeker M."/>
        </authorList>
    </citation>
    <scope>NUCLEOTIDE SEQUENCE [LARGE SCALE GENOMIC DNA]</scope>
    <source>
        <strain evidence="1 2">DSM 44290</strain>
    </source>
</reference>
<dbReference type="AlphaFoldDB" id="A0A370I2P5"/>